<dbReference type="OrthoDB" id="117690at2759"/>
<sequence>MEKESLVIGMTPMPGRHTSVNINKALLKQLQRYNFNLKKIHGFVCDEGSSLVKLFSQIDFSIEEFDIEKNTDEKNLDEPAFVEENIYQENEEAEMTENYSDDDSTAEFGKVYNIPKTSSTDEDIIEIFQEFQELNYKYEICSNGVNSSSIIENTKKIRIDTIKELIYQKVNHYLRKRSNLALIKWSSAFLMLESVKRAYDKELFNEENEDLTCPLSLKKTDNEAMFFDELMRDGAMKKKNIELENYKIEVELDREILKLADILNRTEILVKTTNMAFWNQYMDEMPILARLDLVLLNIHVSSAFIERFFSICGMICKKNSGNIKDELIITRSML</sequence>
<keyword evidence="2" id="KW-1185">Reference proteome</keyword>
<accession>A0A3M7QS88</accession>
<protein>
    <recommendedName>
        <fullName evidence="3">HAT C-terminal dimerisation domain-containing protein</fullName>
    </recommendedName>
</protein>
<organism evidence="1 2">
    <name type="scientific">Brachionus plicatilis</name>
    <name type="common">Marine rotifer</name>
    <name type="synonym">Brachionus muelleri</name>
    <dbReference type="NCBI Taxonomy" id="10195"/>
    <lineage>
        <taxon>Eukaryota</taxon>
        <taxon>Metazoa</taxon>
        <taxon>Spiralia</taxon>
        <taxon>Gnathifera</taxon>
        <taxon>Rotifera</taxon>
        <taxon>Eurotatoria</taxon>
        <taxon>Monogononta</taxon>
        <taxon>Pseudotrocha</taxon>
        <taxon>Ploima</taxon>
        <taxon>Brachionidae</taxon>
        <taxon>Brachionus</taxon>
    </lineage>
</organism>
<evidence type="ECO:0000313" key="1">
    <source>
        <dbReference type="EMBL" id="RNA14210.1"/>
    </source>
</evidence>
<dbReference type="SUPFAM" id="SSF53098">
    <property type="entry name" value="Ribonuclease H-like"/>
    <property type="match status" value="1"/>
</dbReference>
<dbReference type="Proteomes" id="UP000276133">
    <property type="component" value="Unassembled WGS sequence"/>
</dbReference>
<name>A0A3M7QS88_BRAPC</name>
<gene>
    <name evidence="1" type="ORF">BpHYR1_004306</name>
</gene>
<dbReference type="AlphaFoldDB" id="A0A3M7QS88"/>
<comment type="caution">
    <text evidence="1">The sequence shown here is derived from an EMBL/GenBank/DDBJ whole genome shotgun (WGS) entry which is preliminary data.</text>
</comment>
<evidence type="ECO:0000313" key="2">
    <source>
        <dbReference type="Proteomes" id="UP000276133"/>
    </source>
</evidence>
<dbReference type="InterPro" id="IPR012337">
    <property type="entry name" value="RNaseH-like_sf"/>
</dbReference>
<proteinExistence type="predicted"/>
<evidence type="ECO:0008006" key="3">
    <source>
        <dbReference type="Google" id="ProtNLM"/>
    </source>
</evidence>
<reference evidence="1 2" key="1">
    <citation type="journal article" date="2018" name="Sci. Rep.">
        <title>Genomic signatures of local adaptation to the degree of environmental predictability in rotifers.</title>
        <authorList>
            <person name="Franch-Gras L."/>
            <person name="Hahn C."/>
            <person name="Garcia-Roger E.M."/>
            <person name="Carmona M.J."/>
            <person name="Serra M."/>
            <person name="Gomez A."/>
        </authorList>
    </citation>
    <scope>NUCLEOTIDE SEQUENCE [LARGE SCALE GENOMIC DNA]</scope>
    <source>
        <strain evidence="1">HYR1</strain>
    </source>
</reference>
<dbReference type="EMBL" id="REGN01005238">
    <property type="protein sequence ID" value="RNA14210.1"/>
    <property type="molecule type" value="Genomic_DNA"/>
</dbReference>